<gene>
    <name evidence="7" type="ORF">OW729_03370</name>
</gene>
<dbReference type="InterPro" id="IPR033452">
    <property type="entry name" value="GH30_C"/>
</dbReference>
<dbReference type="PANTHER" id="PTHR11069">
    <property type="entry name" value="GLUCOSYLCERAMIDASE"/>
    <property type="match status" value="1"/>
</dbReference>
<dbReference type="InterPro" id="IPR001139">
    <property type="entry name" value="Glyco_hydro_30"/>
</dbReference>
<evidence type="ECO:0000259" key="5">
    <source>
        <dbReference type="Pfam" id="PF02055"/>
    </source>
</evidence>
<dbReference type="RefSeq" id="WP_268060009.1">
    <property type="nucleotide sequence ID" value="NZ_JAPQFJ010000002.1"/>
</dbReference>
<accession>A0ABT4D8W3</accession>
<evidence type="ECO:0000313" key="8">
    <source>
        <dbReference type="Proteomes" id="UP001144612"/>
    </source>
</evidence>
<comment type="caution">
    <text evidence="7">The sequence shown here is derived from an EMBL/GenBank/DDBJ whole genome shotgun (WGS) entry which is preliminary data.</text>
</comment>
<dbReference type="PANTHER" id="PTHR11069:SF23">
    <property type="entry name" value="LYSOSOMAL ACID GLUCOSYLCERAMIDASE"/>
    <property type="match status" value="1"/>
</dbReference>
<dbReference type="EMBL" id="JAPQFJ010000002">
    <property type="protein sequence ID" value="MCY6957646.1"/>
    <property type="molecule type" value="Genomic_DNA"/>
</dbReference>
<proteinExistence type="inferred from homology"/>
<dbReference type="InterPro" id="IPR017853">
    <property type="entry name" value="GH"/>
</dbReference>
<protein>
    <submittedName>
        <fullName evidence="7">Glycoside hydrolase family 30 protein</fullName>
    </submittedName>
</protein>
<dbReference type="Pfam" id="PF02055">
    <property type="entry name" value="Glyco_hydro_30"/>
    <property type="match status" value="1"/>
</dbReference>
<evidence type="ECO:0000256" key="1">
    <source>
        <dbReference type="ARBA" id="ARBA00005382"/>
    </source>
</evidence>
<evidence type="ECO:0000313" key="7">
    <source>
        <dbReference type="EMBL" id="MCY6957646.1"/>
    </source>
</evidence>
<evidence type="ECO:0000256" key="3">
    <source>
        <dbReference type="ARBA" id="ARBA00022801"/>
    </source>
</evidence>
<dbReference type="InterPro" id="IPR013780">
    <property type="entry name" value="Glyco_hydro_b"/>
</dbReference>
<dbReference type="Gene3D" id="3.20.20.80">
    <property type="entry name" value="Glycosidases"/>
    <property type="match status" value="1"/>
</dbReference>
<dbReference type="GO" id="GO:0016787">
    <property type="term" value="F:hydrolase activity"/>
    <property type="evidence" value="ECO:0007669"/>
    <property type="project" value="UniProtKB-KW"/>
</dbReference>
<dbReference type="Pfam" id="PF17189">
    <property type="entry name" value="Glyco_hydro_30C"/>
    <property type="match status" value="1"/>
</dbReference>
<organism evidence="7 8">
    <name type="scientific">Clostridium brassicae</name>
    <dbReference type="NCBI Taxonomy" id="2999072"/>
    <lineage>
        <taxon>Bacteria</taxon>
        <taxon>Bacillati</taxon>
        <taxon>Bacillota</taxon>
        <taxon>Clostridia</taxon>
        <taxon>Eubacteriales</taxon>
        <taxon>Clostridiaceae</taxon>
        <taxon>Clostridium</taxon>
    </lineage>
</organism>
<evidence type="ECO:0000259" key="6">
    <source>
        <dbReference type="Pfam" id="PF17189"/>
    </source>
</evidence>
<reference evidence="7" key="1">
    <citation type="submission" date="2022-12" db="EMBL/GenBank/DDBJ databases">
        <title>Clostridium sp. nov., isolated from industrial wastewater.</title>
        <authorList>
            <person name="Jiayan W."/>
        </authorList>
    </citation>
    <scope>NUCLEOTIDE SEQUENCE</scope>
    <source>
        <strain evidence="7">ZC22-4</strain>
    </source>
</reference>
<dbReference type="Gene3D" id="2.60.40.1180">
    <property type="entry name" value="Golgi alpha-mannosidase II"/>
    <property type="match status" value="1"/>
</dbReference>
<keyword evidence="8" id="KW-1185">Reference proteome</keyword>
<keyword evidence="4" id="KW-0326">Glycosidase</keyword>
<comment type="similarity">
    <text evidence="1 4">Belongs to the glycosyl hydrolase 30 family.</text>
</comment>
<dbReference type="SUPFAM" id="SSF51445">
    <property type="entry name" value="(Trans)glycosidases"/>
    <property type="match status" value="1"/>
</dbReference>
<keyword evidence="2" id="KW-0732">Signal</keyword>
<evidence type="ECO:0000256" key="2">
    <source>
        <dbReference type="ARBA" id="ARBA00022729"/>
    </source>
</evidence>
<feature type="domain" description="Glycosyl hydrolase family 30 beta sandwich" evidence="6">
    <location>
        <begin position="383"/>
        <end position="442"/>
    </location>
</feature>
<evidence type="ECO:0000256" key="4">
    <source>
        <dbReference type="RuleBase" id="RU361188"/>
    </source>
</evidence>
<sequence>MKTIIHVESREKEYWKEQKIHLSEIYEDTLNLTAEKGQEVLGFGGCFNELGWDALKKVEAEVRENFIKELYSKEGCNFNMGRVPIGANDFSLEWYSCDETYEDYELKDFNIERDKKYTIPFIKEAQKYCPELTLFASPWSPPTWMKTKKAYNFGRIIMDEKVLDAYARYFVKFIQAYKEQDIQVSMVHVQNEPMADQKFPSCLWYGEDMRDFIKGYLGPELKKSGLDTELWLGTINGPFTDYRWPGLGDPYHQFYDQWANTVLSDKEAKKYITGVGVQWGGKHQLEQIEASFPEMRIMQTESECGDGLNEWEQAEYIFTLMWYYFRHGAERYAYWNMVLLEGGISTWGWTQNSLATINEKTGELTLQPEFYLMKHFSHFVKPGAKIVKTTGCWTSNATAFENPNGQMVVVLLNSQNRDREFTCNYKNDVFSTIVKAHTINTFVIE</sequence>
<dbReference type="PRINTS" id="PR00843">
    <property type="entry name" value="GLHYDRLASE30"/>
</dbReference>
<dbReference type="InterPro" id="IPR033453">
    <property type="entry name" value="Glyco_hydro_30_TIM-barrel"/>
</dbReference>
<keyword evidence="3 4" id="KW-0378">Hydrolase</keyword>
<dbReference type="Proteomes" id="UP001144612">
    <property type="component" value="Unassembled WGS sequence"/>
</dbReference>
<feature type="domain" description="Glycosyl hydrolase family 30 TIM-barrel" evidence="5">
    <location>
        <begin position="41"/>
        <end position="380"/>
    </location>
</feature>
<name>A0ABT4D8W3_9CLOT</name>